<evidence type="ECO:0000313" key="2">
    <source>
        <dbReference type="EMBL" id="RAL19595.1"/>
    </source>
</evidence>
<dbReference type="InterPro" id="IPR043038">
    <property type="entry name" value="VbhA_sf"/>
</dbReference>
<dbReference type="CDD" id="cd11586">
    <property type="entry name" value="VbhA_like"/>
    <property type="match status" value="1"/>
</dbReference>
<dbReference type="InterPro" id="IPR041535">
    <property type="entry name" value="VbhA"/>
</dbReference>
<feature type="domain" description="Antitoxin VbhA" evidence="1">
    <location>
        <begin position="13"/>
        <end position="56"/>
    </location>
</feature>
<dbReference type="Pfam" id="PF18495">
    <property type="entry name" value="VbhA"/>
    <property type="match status" value="1"/>
</dbReference>
<dbReference type="AlphaFoldDB" id="A0A328C103"/>
<evidence type="ECO:0000313" key="3">
    <source>
        <dbReference type="Proteomes" id="UP000248689"/>
    </source>
</evidence>
<gene>
    <name evidence="2" type="ORF">C5N92_00940</name>
</gene>
<dbReference type="Proteomes" id="UP000248689">
    <property type="component" value="Unassembled WGS sequence"/>
</dbReference>
<evidence type="ECO:0000259" key="1">
    <source>
        <dbReference type="Pfam" id="PF18495"/>
    </source>
</evidence>
<dbReference type="InterPro" id="IPR033788">
    <property type="entry name" value="VbhA-like"/>
</dbReference>
<keyword evidence="3" id="KW-1185">Reference proteome</keyword>
<organism evidence="2 3">
    <name type="scientific">Glaesserella australis</name>
    <dbReference type="NCBI Taxonomy" id="2094024"/>
    <lineage>
        <taxon>Bacteria</taxon>
        <taxon>Pseudomonadati</taxon>
        <taxon>Pseudomonadota</taxon>
        <taxon>Gammaproteobacteria</taxon>
        <taxon>Pasteurellales</taxon>
        <taxon>Pasteurellaceae</taxon>
        <taxon>Glaesserella</taxon>
    </lineage>
</organism>
<protein>
    <recommendedName>
        <fullName evidence="1">Antitoxin VbhA domain-containing protein</fullName>
    </recommendedName>
</protein>
<dbReference type="RefSeq" id="WP_111749015.1">
    <property type="nucleotide sequence ID" value="NZ_PTPX01000002.1"/>
</dbReference>
<dbReference type="OrthoDB" id="5689886at2"/>
<proteinExistence type="predicted"/>
<sequence>MLSSLSSQEKQLRQDAMHFAINNNALEGLIVSEQAKSLFSRWIDGEITLEQAEKEIYALWRK</sequence>
<accession>A0A328C103</accession>
<dbReference type="Gene3D" id="1.10.8.1050">
    <property type="entry name" value="Antitoxin VbhA-like"/>
    <property type="match status" value="1"/>
</dbReference>
<name>A0A328C103_9PAST</name>
<reference evidence="3" key="1">
    <citation type="submission" date="2018-02" db="EMBL/GenBank/DDBJ databases">
        <title>Glaesserella australis sp. nov., isolated from the lungs of pigs.</title>
        <authorList>
            <person name="Turni C."/>
            <person name="Christensen H."/>
        </authorList>
    </citation>
    <scope>NUCLEOTIDE SEQUENCE [LARGE SCALE GENOMIC DNA]</scope>
    <source>
        <strain evidence="3">HS4635</strain>
    </source>
</reference>
<comment type="caution">
    <text evidence="2">The sequence shown here is derived from an EMBL/GenBank/DDBJ whole genome shotgun (WGS) entry which is preliminary data.</text>
</comment>
<dbReference type="EMBL" id="PTPX01000002">
    <property type="protein sequence ID" value="RAL19595.1"/>
    <property type="molecule type" value="Genomic_DNA"/>
</dbReference>